<dbReference type="GO" id="GO:0000976">
    <property type="term" value="F:transcription cis-regulatory region binding"/>
    <property type="evidence" value="ECO:0007669"/>
    <property type="project" value="TreeGrafter"/>
</dbReference>
<protein>
    <submittedName>
        <fullName evidence="5">HTH-type transcriptional regulator SsuR</fullName>
    </submittedName>
</protein>
<evidence type="ECO:0000256" key="3">
    <source>
        <dbReference type="ARBA" id="ARBA00023125"/>
    </source>
</evidence>
<dbReference type="AlphaFoldDB" id="A0A6S6Y073"/>
<dbReference type="NCBIfam" id="NF009327">
    <property type="entry name" value="PRK12684.1"/>
    <property type="match status" value="1"/>
</dbReference>
<dbReference type="OrthoDB" id="5297026at2"/>
<dbReference type="Proteomes" id="UP000515733">
    <property type="component" value="Chromosome"/>
</dbReference>
<dbReference type="InterPro" id="IPR000847">
    <property type="entry name" value="LysR_HTH_N"/>
</dbReference>
<keyword evidence="3" id="KW-0238">DNA-binding</keyword>
<dbReference type="GO" id="GO:0019344">
    <property type="term" value="P:cysteine biosynthetic process"/>
    <property type="evidence" value="ECO:0007669"/>
    <property type="project" value="TreeGrafter"/>
</dbReference>
<dbReference type="InterPro" id="IPR036388">
    <property type="entry name" value="WH-like_DNA-bd_sf"/>
</dbReference>
<dbReference type="EMBL" id="LR778301">
    <property type="protein sequence ID" value="CAB1368572.1"/>
    <property type="molecule type" value="Genomic_DNA"/>
</dbReference>
<keyword evidence="4" id="KW-0804">Transcription</keyword>
<dbReference type="Pfam" id="PF00126">
    <property type="entry name" value="HTH_1"/>
    <property type="match status" value="1"/>
</dbReference>
<dbReference type="RefSeq" id="WP_145769676.1">
    <property type="nucleotide sequence ID" value="NZ_LR778301.1"/>
</dbReference>
<dbReference type="Pfam" id="PF03466">
    <property type="entry name" value="LysR_substrate"/>
    <property type="match status" value="1"/>
</dbReference>
<keyword evidence="6" id="KW-1185">Reference proteome</keyword>
<comment type="similarity">
    <text evidence="1">Belongs to the LysR transcriptional regulatory family.</text>
</comment>
<dbReference type="CDD" id="cd08413">
    <property type="entry name" value="PBP2_CysB_like"/>
    <property type="match status" value="1"/>
</dbReference>
<dbReference type="SUPFAM" id="SSF53850">
    <property type="entry name" value="Periplasmic binding protein-like II"/>
    <property type="match status" value="1"/>
</dbReference>
<gene>
    <name evidence="5" type="primary">ssuR</name>
    <name evidence="5" type="ORF">DENOEST_1407</name>
</gene>
<dbReference type="PROSITE" id="PS50931">
    <property type="entry name" value="HTH_LYSR"/>
    <property type="match status" value="1"/>
</dbReference>
<evidence type="ECO:0000313" key="5">
    <source>
        <dbReference type="EMBL" id="CAB1368572.1"/>
    </source>
</evidence>
<reference evidence="5 6" key="1">
    <citation type="submission" date="2020-03" db="EMBL/GenBank/DDBJ databases">
        <authorList>
            <consortium name="Genoscope - CEA"/>
            <person name="William W."/>
        </authorList>
    </citation>
    <scope>NUCLEOTIDE SEQUENCE [LARGE SCALE GENOMIC DNA]</scope>
    <source>
        <strain evidence="6">DSM 16959</strain>
    </source>
</reference>
<evidence type="ECO:0000256" key="1">
    <source>
        <dbReference type="ARBA" id="ARBA00009437"/>
    </source>
</evidence>
<name>A0A6S6Y073_9PROT</name>
<dbReference type="Gene3D" id="3.40.190.10">
    <property type="entry name" value="Periplasmic binding protein-like II"/>
    <property type="match status" value="2"/>
</dbReference>
<keyword evidence="2" id="KW-0805">Transcription regulation</keyword>
<dbReference type="SUPFAM" id="SSF46785">
    <property type="entry name" value="Winged helix' DNA-binding domain"/>
    <property type="match status" value="1"/>
</dbReference>
<dbReference type="InterPro" id="IPR005119">
    <property type="entry name" value="LysR_subst-bd"/>
</dbReference>
<dbReference type="InterPro" id="IPR036390">
    <property type="entry name" value="WH_DNA-bd_sf"/>
</dbReference>
<dbReference type="KEGG" id="doe:DENOEST_1407"/>
<organism evidence="5 6">
    <name type="scientific">Denitratisoma oestradiolicum</name>
    <dbReference type="NCBI Taxonomy" id="311182"/>
    <lineage>
        <taxon>Bacteria</taxon>
        <taxon>Pseudomonadati</taxon>
        <taxon>Pseudomonadota</taxon>
        <taxon>Betaproteobacteria</taxon>
        <taxon>Nitrosomonadales</taxon>
        <taxon>Sterolibacteriaceae</taxon>
        <taxon>Denitratisoma</taxon>
    </lineage>
</organism>
<dbReference type="Gene3D" id="1.10.10.10">
    <property type="entry name" value="Winged helix-like DNA-binding domain superfamily/Winged helix DNA-binding domain"/>
    <property type="match status" value="1"/>
</dbReference>
<evidence type="ECO:0000313" key="6">
    <source>
        <dbReference type="Proteomes" id="UP000515733"/>
    </source>
</evidence>
<dbReference type="PRINTS" id="PR00039">
    <property type="entry name" value="HTHLYSR"/>
</dbReference>
<accession>A0A6S6Y073</accession>
<dbReference type="GO" id="GO:0003700">
    <property type="term" value="F:DNA-binding transcription factor activity"/>
    <property type="evidence" value="ECO:0007669"/>
    <property type="project" value="InterPro"/>
</dbReference>
<sequence length="313" mass="34106">MKIQQLRFLIEVVDSGLNVTLAAERLFTSQPGVSKQIRLLEEEAGVTIFERSGKRFTGLTAAGEAMTRAARRVLLEAENFKRVADEFRDESAGTLTVATTHTQARYVLPRVVAEFTRRYPQVRLAIREGDPHRVVENLQRGEADIGIATEALASAPGLVSLPAYSWHHLLIAPAGHPLLAQDALTLQTLASHPLITYDPAFSGRSRIDEAFRRADIEPNLVLTAVDSDVIKTYVSLGLGVGIIASMAFDSQRDSGLVAIDVGHLFGANITRLALRRGALPRRFAMAFVELLAPQLTPELVSAASREGGQSYDI</sequence>
<dbReference type="PANTHER" id="PTHR30126:SF6">
    <property type="entry name" value="HTH-TYPE TRANSCRIPTIONAL REGULATOR CYSB-RELATED"/>
    <property type="match status" value="1"/>
</dbReference>
<dbReference type="InterPro" id="IPR037423">
    <property type="entry name" value="CysB_PBP2"/>
</dbReference>
<proteinExistence type="inferred from homology"/>
<evidence type="ECO:0000256" key="2">
    <source>
        <dbReference type="ARBA" id="ARBA00023015"/>
    </source>
</evidence>
<evidence type="ECO:0000256" key="4">
    <source>
        <dbReference type="ARBA" id="ARBA00023163"/>
    </source>
</evidence>
<dbReference type="PANTHER" id="PTHR30126">
    <property type="entry name" value="HTH-TYPE TRANSCRIPTIONAL REGULATOR"/>
    <property type="match status" value="1"/>
</dbReference>